<feature type="region of interest" description="Disordered" evidence="6">
    <location>
        <begin position="209"/>
        <end position="260"/>
    </location>
</feature>
<dbReference type="PROSITE" id="PS51143">
    <property type="entry name" value="MT_A70"/>
    <property type="match status" value="1"/>
</dbReference>
<organism evidence="7 8">
    <name type="scientific">Cordylochernes scorpioides</name>
    <dbReference type="NCBI Taxonomy" id="51811"/>
    <lineage>
        <taxon>Eukaryota</taxon>
        <taxon>Metazoa</taxon>
        <taxon>Ecdysozoa</taxon>
        <taxon>Arthropoda</taxon>
        <taxon>Chelicerata</taxon>
        <taxon>Arachnida</taxon>
        <taxon>Pseudoscorpiones</taxon>
        <taxon>Cheliferoidea</taxon>
        <taxon>Chernetidae</taxon>
        <taxon>Cordylochernes</taxon>
    </lineage>
</organism>
<accession>A0ABY6K0P0</accession>
<evidence type="ECO:0000256" key="3">
    <source>
        <dbReference type="ARBA" id="ARBA00032942"/>
    </source>
</evidence>
<evidence type="ECO:0000256" key="1">
    <source>
        <dbReference type="ARBA" id="ARBA00004123"/>
    </source>
</evidence>
<keyword evidence="8" id="KW-1185">Reference proteome</keyword>
<comment type="similarity">
    <text evidence="5">Belongs to the MT-A70-like family.</text>
</comment>
<protein>
    <recommendedName>
        <fullName evidence="4">N(6)-adenosine-methyltransferase non-catalytic subunit METTL14</fullName>
    </recommendedName>
    <alternativeName>
        <fullName evidence="3">Methyltransferase-like protein 14</fullName>
    </alternativeName>
</protein>
<dbReference type="InterPro" id="IPR007757">
    <property type="entry name" value="MT-A70-like"/>
</dbReference>
<dbReference type="Pfam" id="PF05063">
    <property type="entry name" value="MT-A70"/>
    <property type="match status" value="1"/>
</dbReference>
<name>A0ABY6K0P0_9ARAC</name>
<evidence type="ECO:0000256" key="5">
    <source>
        <dbReference type="PROSITE-ProRule" id="PRU00489"/>
    </source>
</evidence>
<feature type="compositionally biased region" description="Basic and acidic residues" evidence="6">
    <location>
        <begin position="226"/>
        <end position="241"/>
    </location>
</feature>
<dbReference type="PANTHER" id="PTHR13107">
    <property type="entry name" value="N6-ADENOSINE-METHYLTRANSFERASE NON-CATALYTIC SUBUNIT"/>
    <property type="match status" value="1"/>
</dbReference>
<dbReference type="PANTHER" id="PTHR13107:SF0">
    <property type="entry name" value="N6-ADENOSINE-METHYLTRANSFERASE NON-CATALYTIC SUBUNIT"/>
    <property type="match status" value="1"/>
</dbReference>
<evidence type="ECO:0000313" key="8">
    <source>
        <dbReference type="Proteomes" id="UP001235939"/>
    </source>
</evidence>
<gene>
    <name evidence="7" type="ORF">LAZ67_1006891</name>
</gene>
<dbReference type="InterPro" id="IPR045123">
    <property type="entry name" value="METTL14-like"/>
</dbReference>
<comment type="subcellular location">
    <subcellularLocation>
        <location evidence="1">Nucleus</location>
    </subcellularLocation>
</comment>
<proteinExistence type="inferred from homology"/>
<evidence type="ECO:0000256" key="4">
    <source>
        <dbReference type="ARBA" id="ARBA00049757"/>
    </source>
</evidence>
<sequence>METNSGCVVHQCLKKWGFRRSEDFCWIKTNIKKPSRSAKTLENRAIFQRTKGTVRRSVDGDFIHANVDIDLNHLRGAGRTAAWRSQRKCSHIIEHFCLGRRKAPSLWPGPPPSAPGWMTVGPEPPHQLPTSVRTHTPATLTRLLRTTSLALLIGLRPLRPKSPAPHWSELWRRPGIPWRPWGAQGPLILPPVASHRSLSCHKAVDPLDKSLEGPASLPPTGSENSAKNEFHREIYGEKSNSREYVNPPADGGNGKSGRCARRRHVRHGGCFVI</sequence>
<evidence type="ECO:0000256" key="2">
    <source>
        <dbReference type="ARBA" id="ARBA00023242"/>
    </source>
</evidence>
<evidence type="ECO:0000313" key="7">
    <source>
        <dbReference type="EMBL" id="UYV61869.1"/>
    </source>
</evidence>
<dbReference type="EMBL" id="CP092863">
    <property type="protein sequence ID" value="UYV61869.1"/>
    <property type="molecule type" value="Genomic_DNA"/>
</dbReference>
<reference evidence="7 8" key="1">
    <citation type="submission" date="2022-01" db="EMBL/GenBank/DDBJ databases">
        <title>A chromosomal length assembly of Cordylochernes scorpioides.</title>
        <authorList>
            <person name="Zeh D."/>
            <person name="Zeh J."/>
        </authorList>
    </citation>
    <scope>NUCLEOTIDE SEQUENCE [LARGE SCALE GENOMIC DNA]</scope>
    <source>
        <strain evidence="7">IN4F17</strain>
        <tissue evidence="7">Whole Body</tissue>
    </source>
</reference>
<keyword evidence="2" id="KW-0539">Nucleus</keyword>
<dbReference type="Proteomes" id="UP001235939">
    <property type="component" value="Chromosome 01"/>
</dbReference>
<evidence type="ECO:0000256" key="6">
    <source>
        <dbReference type="SAM" id="MobiDB-lite"/>
    </source>
</evidence>